<dbReference type="RefSeq" id="WP_271200607.1">
    <property type="nucleotide sequence ID" value="NZ_BSFL01000002.1"/>
</dbReference>
<dbReference type="InterPro" id="IPR041715">
    <property type="entry name" value="HisRS-like_core"/>
</dbReference>
<gene>
    <name evidence="4" type="primary">hisZ</name>
    <name evidence="4" type="ORF">GCM10008174_18770</name>
</gene>
<feature type="binding site" evidence="2">
    <location>
        <position position="106"/>
    </location>
    <ligand>
        <name>L-histidine</name>
        <dbReference type="ChEBI" id="CHEBI:57595"/>
    </ligand>
</feature>
<evidence type="ECO:0000313" key="4">
    <source>
        <dbReference type="EMBL" id="GLK80136.1"/>
    </source>
</evidence>
<keyword evidence="5" id="KW-1185">Reference proteome</keyword>
<dbReference type="AlphaFoldDB" id="A0A9W6JPH1"/>
<keyword evidence="4" id="KW-0328">Glycosyltransferase</keyword>
<dbReference type="GO" id="GO:0004821">
    <property type="term" value="F:histidine-tRNA ligase activity"/>
    <property type="evidence" value="ECO:0007669"/>
    <property type="project" value="TreeGrafter"/>
</dbReference>
<reference evidence="4" key="2">
    <citation type="submission" date="2023-01" db="EMBL/GenBank/DDBJ databases">
        <authorList>
            <person name="Sun Q."/>
            <person name="Evtushenko L."/>
        </authorList>
    </citation>
    <scope>NUCLEOTIDE SEQUENCE</scope>
    <source>
        <strain evidence="4">VKM B-2748</strain>
    </source>
</reference>
<keyword evidence="1" id="KW-0028">Amino-acid biosynthesis</keyword>
<evidence type="ECO:0000256" key="1">
    <source>
        <dbReference type="ARBA" id="ARBA00023102"/>
    </source>
</evidence>
<dbReference type="PANTHER" id="PTHR43707:SF1">
    <property type="entry name" value="HISTIDINE--TRNA LIGASE, MITOCHONDRIAL-RELATED"/>
    <property type="match status" value="1"/>
</dbReference>
<dbReference type="InterPro" id="IPR004516">
    <property type="entry name" value="HisRS/HisZ"/>
</dbReference>
<dbReference type="PIRSF" id="PIRSF001549">
    <property type="entry name" value="His-tRNA_synth"/>
    <property type="match status" value="1"/>
</dbReference>
<accession>A0A9W6JPH1</accession>
<evidence type="ECO:0000256" key="2">
    <source>
        <dbReference type="PIRSR" id="PIRSR001549-1"/>
    </source>
</evidence>
<dbReference type="SUPFAM" id="SSF55681">
    <property type="entry name" value="Class II aaRS and biotin synthetases"/>
    <property type="match status" value="1"/>
</dbReference>
<dbReference type="PANTHER" id="PTHR43707">
    <property type="entry name" value="HISTIDYL-TRNA SYNTHETASE"/>
    <property type="match status" value="1"/>
</dbReference>
<keyword evidence="1" id="KW-0368">Histidine biosynthesis</keyword>
<comment type="caution">
    <text evidence="4">The sequence shown here is derived from an EMBL/GenBank/DDBJ whole genome shotgun (WGS) entry which is preliminary data.</text>
</comment>
<feature type="binding site" evidence="2">
    <location>
        <position position="311"/>
    </location>
    <ligand>
        <name>L-histidine</name>
        <dbReference type="ChEBI" id="CHEBI:57595"/>
    </ligand>
</feature>
<protein>
    <submittedName>
        <fullName evidence="4">ATP phosphoribosyltransferase regulatory subunit</fullName>
    </submittedName>
</protein>
<feature type="domain" description="Class II Histidinyl-tRNA synthetase (HisRS)-like catalytic core" evidence="3">
    <location>
        <begin position="10"/>
        <end position="201"/>
    </location>
</feature>
<dbReference type="GO" id="GO:0005737">
    <property type="term" value="C:cytoplasm"/>
    <property type="evidence" value="ECO:0007669"/>
    <property type="project" value="InterPro"/>
</dbReference>
<dbReference type="GO" id="GO:0016757">
    <property type="term" value="F:glycosyltransferase activity"/>
    <property type="evidence" value="ECO:0007669"/>
    <property type="project" value="UniProtKB-KW"/>
</dbReference>
<dbReference type="Pfam" id="PF13393">
    <property type="entry name" value="tRNA-synt_His"/>
    <property type="match status" value="2"/>
</dbReference>
<evidence type="ECO:0000313" key="5">
    <source>
        <dbReference type="Proteomes" id="UP001143309"/>
    </source>
</evidence>
<dbReference type="Gene3D" id="3.30.930.10">
    <property type="entry name" value="Bira Bifunctional Protein, Domain 2"/>
    <property type="match status" value="1"/>
</dbReference>
<sequence length="367" mass="37782">MSPLVPIPPSLLDRFEAAGFARAEPSILQPAEPFLHVMGEGLRARMFLTSDGDGRDLCLRPDFTIPIALGHIAGGDPARAASYYYAGPIFRHRRGGGGESAQAGVESFGRADAIAAETEILALALEASALLSEPAPIIRLGDLALIAAAVEALDAAPAFRRRLKREITYGESLDALSAATPAQAARAGHAGLFAALDAAGPEAARAVIEDVLSLAGIAAVGGRTPAEIADRFIEQNAAGGAAGLSAGERRALTDVLAVDADARSAVERLRRLADGGLAIGPAVERLGSRIEAFAAAGLPVERMRFASRFGRKLDYYTGLVFELGRDGGDGPLAGGGRYDGLLGALGAAPAPGVGFSLWLDRFPGAAR</sequence>
<dbReference type="InterPro" id="IPR045864">
    <property type="entry name" value="aa-tRNA-synth_II/BPL/LPL"/>
</dbReference>
<feature type="domain" description="Class II Histidinyl-tRNA synthetase (HisRS)-like catalytic core" evidence="3">
    <location>
        <begin position="241"/>
        <end position="361"/>
    </location>
</feature>
<feature type="binding site" evidence="2">
    <location>
        <position position="91"/>
    </location>
    <ligand>
        <name>L-histidine</name>
        <dbReference type="ChEBI" id="CHEBI:57595"/>
    </ligand>
</feature>
<feature type="binding site" evidence="2">
    <location>
        <begin position="315"/>
        <end position="316"/>
    </location>
    <ligand>
        <name>L-histidine</name>
        <dbReference type="ChEBI" id="CHEBI:57595"/>
    </ligand>
</feature>
<dbReference type="GO" id="GO:0000105">
    <property type="term" value="P:L-histidine biosynthetic process"/>
    <property type="evidence" value="ECO:0007669"/>
    <property type="project" value="UniProtKB-KW"/>
</dbReference>
<evidence type="ECO:0000259" key="3">
    <source>
        <dbReference type="Pfam" id="PF13393"/>
    </source>
</evidence>
<organism evidence="4 5">
    <name type="scientific">Methylopila turkensis</name>
    <dbReference type="NCBI Taxonomy" id="1437816"/>
    <lineage>
        <taxon>Bacteria</taxon>
        <taxon>Pseudomonadati</taxon>
        <taxon>Pseudomonadota</taxon>
        <taxon>Alphaproteobacteria</taxon>
        <taxon>Hyphomicrobiales</taxon>
        <taxon>Methylopilaceae</taxon>
        <taxon>Methylopila</taxon>
    </lineage>
</organism>
<dbReference type="Proteomes" id="UP001143309">
    <property type="component" value="Unassembled WGS sequence"/>
</dbReference>
<dbReference type="GO" id="GO:0006427">
    <property type="term" value="P:histidyl-tRNA aminoacylation"/>
    <property type="evidence" value="ECO:0007669"/>
    <property type="project" value="TreeGrafter"/>
</dbReference>
<feature type="binding site" evidence="2">
    <location>
        <position position="102"/>
    </location>
    <ligand>
        <name>L-histidine</name>
        <dbReference type="ChEBI" id="CHEBI:57595"/>
    </ligand>
</feature>
<dbReference type="EMBL" id="BSFL01000002">
    <property type="protein sequence ID" value="GLK80136.1"/>
    <property type="molecule type" value="Genomic_DNA"/>
</dbReference>
<reference evidence="4" key="1">
    <citation type="journal article" date="2014" name="Int. J. Syst. Evol. Microbiol.">
        <title>Complete genome sequence of Corynebacterium casei LMG S-19264T (=DSM 44701T), isolated from a smear-ripened cheese.</title>
        <authorList>
            <consortium name="US DOE Joint Genome Institute (JGI-PGF)"/>
            <person name="Walter F."/>
            <person name="Albersmeier A."/>
            <person name="Kalinowski J."/>
            <person name="Ruckert C."/>
        </authorList>
    </citation>
    <scope>NUCLEOTIDE SEQUENCE</scope>
    <source>
        <strain evidence="4">VKM B-2748</strain>
    </source>
</reference>
<proteinExistence type="predicted"/>
<keyword evidence="4" id="KW-0808">Transferase</keyword>
<feature type="binding site" evidence="2">
    <location>
        <begin position="62"/>
        <end position="64"/>
    </location>
    <ligand>
        <name>L-histidine</name>
        <dbReference type="ChEBI" id="CHEBI:57595"/>
    </ligand>
</feature>
<name>A0A9W6JPH1_9HYPH</name>